<evidence type="ECO:0000259" key="1">
    <source>
        <dbReference type="Pfam" id="PF13635"/>
    </source>
</evidence>
<evidence type="ECO:0000313" key="4">
    <source>
        <dbReference type="Proteomes" id="UP000292729"/>
    </source>
</evidence>
<gene>
    <name evidence="2" type="ORF">MCC10004_1150</name>
    <name evidence="3" type="ORF">MCC10119_1026</name>
</gene>
<dbReference type="AlphaFoldDB" id="A0A4R0SB34"/>
<organism evidence="2 5">
    <name type="scientific">Bifidobacterium longum subsp. longum</name>
    <dbReference type="NCBI Taxonomy" id="1679"/>
    <lineage>
        <taxon>Bacteria</taxon>
        <taxon>Bacillati</taxon>
        <taxon>Actinomycetota</taxon>
        <taxon>Actinomycetes</taxon>
        <taxon>Bifidobacteriales</taxon>
        <taxon>Bifidobacteriaceae</taxon>
        <taxon>Bifidobacterium</taxon>
    </lineage>
</organism>
<evidence type="ECO:0000313" key="3">
    <source>
        <dbReference type="EMBL" id="TCF70701.1"/>
    </source>
</evidence>
<reference evidence="2" key="2">
    <citation type="submission" date="2019-02" db="EMBL/GenBank/DDBJ databases">
        <authorList>
            <person name="Odamaki T."/>
        </authorList>
    </citation>
    <scope>NUCLEOTIDE SEQUENCE</scope>
    <source>
        <strain evidence="2">MCC10004</strain>
        <strain evidence="3">MCC10119</strain>
    </source>
</reference>
<dbReference type="EMBL" id="SHTI01000018">
    <property type="protein sequence ID" value="TCF70701.1"/>
    <property type="molecule type" value="Genomic_DNA"/>
</dbReference>
<dbReference type="Proteomes" id="UP000292729">
    <property type="component" value="Unassembled WGS sequence"/>
</dbReference>
<evidence type="ECO:0000313" key="2">
    <source>
        <dbReference type="EMBL" id="TCD78001.1"/>
    </source>
</evidence>
<protein>
    <recommendedName>
        <fullName evidence="1">DUF4143 domain-containing protein</fullName>
    </recommendedName>
</protein>
<sequence>MFSGDTTMLYDYLDGILNTVQFKDAAVRLGISNIAALETATRYLFDSVDNLVNPKSIADVMTSMGTKISSLTIFNYLKGLAAAFILYPVRHYDIKDKRALRQERMYYAADLGIRCVLCFNKVRDTGRLLENVLFLELMRIEGEAFVGQSASGEIDFITNGSDGPRYHQVSESVRDPHALERELSSLRAVRDGYPKTLITLDDERLVGHEGKTGSHYGLVTWW</sequence>
<dbReference type="PANTHER" id="PTHR33295:SF20">
    <property type="entry name" value="ATPASE"/>
    <property type="match status" value="1"/>
</dbReference>
<dbReference type="PANTHER" id="PTHR33295">
    <property type="entry name" value="ATPASE"/>
    <property type="match status" value="1"/>
</dbReference>
<dbReference type="Pfam" id="PF13635">
    <property type="entry name" value="DUF4143"/>
    <property type="match status" value="1"/>
</dbReference>
<comment type="caution">
    <text evidence="2">The sequence shown here is derived from an EMBL/GenBank/DDBJ whole genome shotgun (WGS) entry which is preliminary data.</text>
</comment>
<reference evidence="4 5" key="1">
    <citation type="journal article" date="2018" name="Sci. Rep.">
        <title>Genomic diversity and distribution of Bifidobacterium longum subsp. longum across the human lifespan.</title>
        <authorList>
            <person name="Odamaki T."/>
            <person name="Bottacini F."/>
            <person name="Kato K."/>
            <person name="Mitsuyama E."/>
            <person name="Yoshida K."/>
            <person name="Horigome A."/>
            <person name="Xiao J.Z."/>
            <person name="van Sinderen D."/>
        </authorList>
    </citation>
    <scope>NUCLEOTIDE SEQUENCE [LARGE SCALE GENOMIC DNA]</scope>
    <source>
        <strain evidence="2 5">MCC10004</strain>
        <strain evidence="3 4">MCC10119</strain>
    </source>
</reference>
<dbReference type="InterPro" id="IPR025420">
    <property type="entry name" value="DUF4143"/>
</dbReference>
<dbReference type="Proteomes" id="UP000293475">
    <property type="component" value="Unassembled WGS sequence"/>
</dbReference>
<name>A0A4R0SB34_BIFLL</name>
<accession>A0A4R0SB34</accession>
<evidence type="ECO:0000313" key="5">
    <source>
        <dbReference type="Proteomes" id="UP000293475"/>
    </source>
</evidence>
<dbReference type="EMBL" id="SHPO01000020">
    <property type="protein sequence ID" value="TCD78001.1"/>
    <property type="molecule type" value="Genomic_DNA"/>
</dbReference>
<proteinExistence type="predicted"/>
<feature type="domain" description="DUF4143" evidence="1">
    <location>
        <begin position="24"/>
        <end position="163"/>
    </location>
</feature>